<dbReference type="SUPFAM" id="SSF55729">
    <property type="entry name" value="Acyl-CoA N-acyltransferases (Nat)"/>
    <property type="match status" value="1"/>
</dbReference>
<feature type="domain" description="N-acetyltransferase" evidence="1">
    <location>
        <begin position="9"/>
        <end position="159"/>
    </location>
</feature>
<dbReference type="EMBL" id="JBHSNA010000010">
    <property type="protein sequence ID" value="MFC5567073.1"/>
    <property type="molecule type" value="Genomic_DNA"/>
</dbReference>
<dbReference type="PROSITE" id="PS51186">
    <property type="entry name" value="GNAT"/>
    <property type="match status" value="1"/>
</dbReference>
<keyword evidence="2" id="KW-0808">Transferase</keyword>
<dbReference type="InterPro" id="IPR051531">
    <property type="entry name" value="N-acetyltransferase"/>
</dbReference>
<dbReference type="PANTHER" id="PTHR43792">
    <property type="entry name" value="GNAT FAMILY, PUTATIVE (AFU_ORTHOLOGUE AFUA_3G00765)-RELATED-RELATED"/>
    <property type="match status" value="1"/>
</dbReference>
<organism evidence="2 3">
    <name type="scientific">Rubellimicrobium aerolatum</name>
    <dbReference type="NCBI Taxonomy" id="490979"/>
    <lineage>
        <taxon>Bacteria</taxon>
        <taxon>Pseudomonadati</taxon>
        <taxon>Pseudomonadota</taxon>
        <taxon>Alphaproteobacteria</taxon>
        <taxon>Rhodobacterales</taxon>
        <taxon>Roseobacteraceae</taxon>
        <taxon>Rubellimicrobium</taxon>
    </lineage>
</organism>
<dbReference type="RefSeq" id="WP_377110044.1">
    <property type="nucleotide sequence ID" value="NZ_JBHSNA010000010.1"/>
</dbReference>
<dbReference type="Gene3D" id="3.40.630.30">
    <property type="match status" value="1"/>
</dbReference>
<gene>
    <name evidence="2" type="ORF">ACFPOC_11715</name>
</gene>
<proteinExistence type="predicted"/>
<dbReference type="PANTHER" id="PTHR43792:SF1">
    <property type="entry name" value="N-ACETYLTRANSFERASE DOMAIN-CONTAINING PROTEIN"/>
    <property type="match status" value="1"/>
</dbReference>
<name>A0ABW0SDL5_9RHOB</name>
<accession>A0ABW0SDL5</accession>
<keyword evidence="3" id="KW-1185">Reference proteome</keyword>
<keyword evidence="2" id="KW-0012">Acyltransferase</keyword>
<protein>
    <submittedName>
        <fullName evidence="2">GNAT family N-acetyltransferase</fullName>
        <ecNumber evidence="2">2.3.-.-</ecNumber>
    </submittedName>
</protein>
<reference evidence="3" key="1">
    <citation type="journal article" date="2019" name="Int. J. Syst. Evol. Microbiol.">
        <title>The Global Catalogue of Microorganisms (GCM) 10K type strain sequencing project: providing services to taxonomists for standard genome sequencing and annotation.</title>
        <authorList>
            <consortium name="The Broad Institute Genomics Platform"/>
            <consortium name="The Broad Institute Genome Sequencing Center for Infectious Disease"/>
            <person name="Wu L."/>
            <person name="Ma J."/>
        </authorList>
    </citation>
    <scope>NUCLEOTIDE SEQUENCE [LARGE SCALE GENOMIC DNA]</scope>
    <source>
        <strain evidence="3">KACC 11588</strain>
    </source>
</reference>
<comment type="caution">
    <text evidence="2">The sequence shown here is derived from an EMBL/GenBank/DDBJ whole genome shotgun (WGS) entry which is preliminary data.</text>
</comment>
<dbReference type="EC" id="2.3.-.-" evidence="2"/>
<dbReference type="InterPro" id="IPR016181">
    <property type="entry name" value="Acyl_CoA_acyltransferase"/>
</dbReference>
<evidence type="ECO:0000313" key="3">
    <source>
        <dbReference type="Proteomes" id="UP001596056"/>
    </source>
</evidence>
<dbReference type="GO" id="GO:0016746">
    <property type="term" value="F:acyltransferase activity"/>
    <property type="evidence" value="ECO:0007669"/>
    <property type="project" value="UniProtKB-KW"/>
</dbReference>
<dbReference type="InterPro" id="IPR000182">
    <property type="entry name" value="GNAT_dom"/>
</dbReference>
<dbReference type="Proteomes" id="UP001596056">
    <property type="component" value="Unassembled WGS sequence"/>
</dbReference>
<sequence length="182" mass="20360">MVQIDTARLRLRPACPGDVEVMHAVLSHPAAMRYWSTPPHDGLDLTREWLAAMIGIPAEVGEDFVVEHEDRVIGKAWLWRFPEVGFILHPDRWGQGLAAEALTAVLDRAFTVHGLAAVTADVDPRNTTSLRLLGKLGFRETGRRRDTFCVAGEWSDSIDLALAREAWRKKRNGALSGFLRRP</sequence>
<dbReference type="Pfam" id="PF13302">
    <property type="entry name" value="Acetyltransf_3"/>
    <property type="match status" value="1"/>
</dbReference>
<dbReference type="CDD" id="cd04301">
    <property type="entry name" value="NAT_SF"/>
    <property type="match status" value="1"/>
</dbReference>
<evidence type="ECO:0000259" key="1">
    <source>
        <dbReference type="PROSITE" id="PS51186"/>
    </source>
</evidence>
<evidence type="ECO:0000313" key="2">
    <source>
        <dbReference type="EMBL" id="MFC5567073.1"/>
    </source>
</evidence>